<dbReference type="EMBL" id="OOIN01000004">
    <property type="protein sequence ID" value="SPO22885.1"/>
    <property type="molecule type" value="Genomic_DNA"/>
</dbReference>
<accession>A0A5C3DX92</accession>
<dbReference type="PANTHER" id="PTHR34144">
    <property type="entry name" value="CHROMOSOME 8, WHOLE GENOME SHOTGUN SEQUENCE"/>
    <property type="match status" value="1"/>
</dbReference>
<proteinExistence type="predicted"/>
<dbReference type="AlphaFoldDB" id="A0A5C3DX92"/>
<feature type="transmembrane region" description="Helical" evidence="1">
    <location>
        <begin position="224"/>
        <end position="243"/>
    </location>
</feature>
<dbReference type="OrthoDB" id="262547at2759"/>
<dbReference type="Proteomes" id="UP000324022">
    <property type="component" value="Unassembled WGS sequence"/>
</dbReference>
<organism evidence="2 3">
    <name type="scientific">Ustilago trichophora</name>
    <dbReference type="NCBI Taxonomy" id="86804"/>
    <lineage>
        <taxon>Eukaryota</taxon>
        <taxon>Fungi</taxon>
        <taxon>Dikarya</taxon>
        <taxon>Basidiomycota</taxon>
        <taxon>Ustilaginomycotina</taxon>
        <taxon>Ustilaginomycetes</taxon>
        <taxon>Ustilaginales</taxon>
        <taxon>Ustilaginaceae</taxon>
        <taxon>Ustilago</taxon>
    </lineage>
</organism>
<keyword evidence="3" id="KW-1185">Reference proteome</keyword>
<feature type="transmembrane region" description="Helical" evidence="1">
    <location>
        <begin position="137"/>
        <end position="157"/>
    </location>
</feature>
<evidence type="ECO:0000313" key="3">
    <source>
        <dbReference type="Proteomes" id="UP000324022"/>
    </source>
</evidence>
<keyword evidence="1" id="KW-1133">Transmembrane helix</keyword>
<evidence type="ECO:0000256" key="1">
    <source>
        <dbReference type="SAM" id="Phobius"/>
    </source>
</evidence>
<evidence type="ECO:0000313" key="2">
    <source>
        <dbReference type="EMBL" id="SPO22885.1"/>
    </source>
</evidence>
<feature type="transmembrane region" description="Helical" evidence="1">
    <location>
        <begin position="106"/>
        <end position="131"/>
    </location>
</feature>
<protein>
    <recommendedName>
        <fullName evidence="4">Glycosyltransferase family 69 protein</fullName>
    </recommendedName>
</protein>
<evidence type="ECO:0008006" key="4">
    <source>
        <dbReference type="Google" id="ProtNLM"/>
    </source>
</evidence>
<reference evidence="2 3" key="1">
    <citation type="submission" date="2018-03" db="EMBL/GenBank/DDBJ databases">
        <authorList>
            <person name="Guldener U."/>
        </authorList>
    </citation>
    <scope>NUCLEOTIDE SEQUENCE [LARGE SCALE GENOMIC DNA]</scope>
    <source>
        <strain evidence="2 3">NBRC100155</strain>
    </source>
</reference>
<keyword evidence="1" id="KW-0812">Transmembrane</keyword>
<keyword evidence="1" id="KW-0472">Membrane</keyword>
<name>A0A5C3DX92_9BASI</name>
<dbReference type="PANTHER" id="PTHR34144:SF7">
    <property type="entry name" value="EXPORT PROTEIN (CAP59), PUTATIVE (AFU_ORTHOLOGUE AFUA_7G05020)-RELATED"/>
    <property type="match status" value="1"/>
</dbReference>
<gene>
    <name evidence="2" type="ORF">UTRI_01563</name>
</gene>
<sequence length="609" mass="69034">MSLCPRAAAQALQSPPELQQGEYKHDAAYFDQGNYPQYTLHPSDRFGPDQAPLLEARPFPSYSTTHDAVPAKFCFTRYLTWLKFASRPRFSSADASTGSTSKSRKAWLPVLLVTNLAITVVTFIAACIHFNTFTTLFLYLALLIVAFPILSLSLLLVNSTPYDYKLQLPDWSPASTPFSEQPFSFSGLVNRSPDNEIPTLPAARPPTRRHRSCRLARLESLARSAQYLLTVIWFLAIVEWLFFQPILPPSNGSTGDEMVSFIQSSASVNAASELPIKVFIASNLYNSEEILPDYTASLKGLINHLGPDKVFVSIYESHSTDHTKPMLAQFDQDLARMNVSRRILSDDRDIRKGKYISSVHDRIGFLAKVRNIAMRPLLESAYVADKFTHVLWVNDLIFTPQDALNLLHTNNTHYDQACAMDFIGNGFYDTWVVRDANGETLKRQWPYFKRDKDIEAMREARPFEVNSCWNGITAFDAKWFYPSNTSAASSSSAGNGDDGDGPLRLPLQFRSSTTCLSSECQLISYDIHRALYPARPTILINPAVKVAYNRKHYFLFNSLIPSPILRTWRIVWRDWIGYRLFGWATEGRRWANECKPKQKFWAPAPSTKL</sequence>
<dbReference type="Pfam" id="PF11735">
    <property type="entry name" value="CAP59_mtransfer"/>
    <property type="match status" value="1"/>
</dbReference>
<dbReference type="InterPro" id="IPR021047">
    <property type="entry name" value="Mannosyltransferase_CMT1"/>
</dbReference>